<gene>
    <name evidence="4 5" type="primary">LOC111087232</name>
</gene>
<evidence type="ECO:0000313" key="3">
    <source>
        <dbReference type="Proteomes" id="UP000694941"/>
    </source>
</evidence>
<organism evidence="3 4">
    <name type="scientific">Limulus polyphemus</name>
    <name type="common">Atlantic horseshoe crab</name>
    <dbReference type="NCBI Taxonomy" id="6850"/>
    <lineage>
        <taxon>Eukaryota</taxon>
        <taxon>Metazoa</taxon>
        <taxon>Ecdysozoa</taxon>
        <taxon>Arthropoda</taxon>
        <taxon>Chelicerata</taxon>
        <taxon>Merostomata</taxon>
        <taxon>Xiphosura</taxon>
        <taxon>Limulidae</taxon>
        <taxon>Limulus</taxon>
    </lineage>
</organism>
<dbReference type="SUPFAM" id="SSF57603">
    <property type="entry name" value="FnI-like domain"/>
    <property type="match status" value="2"/>
</dbReference>
<dbReference type="Gene3D" id="6.20.200.20">
    <property type="match status" value="1"/>
</dbReference>
<proteinExistence type="predicted"/>
<dbReference type="SMART" id="SM00214">
    <property type="entry name" value="VWC"/>
    <property type="match status" value="3"/>
</dbReference>
<dbReference type="RefSeq" id="XP_022248892.1">
    <property type="nucleotide sequence ID" value="XM_022393184.1"/>
</dbReference>
<keyword evidence="3" id="KW-1185">Reference proteome</keyword>
<keyword evidence="1" id="KW-0732">Signal</keyword>
<protein>
    <submittedName>
        <fullName evidence="4 5">Chordin-like protein 1</fullName>
    </submittedName>
</protein>
<dbReference type="GeneID" id="111087232"/>
<evidence type="ECO:0000313" key="4">
    <source>
        <dbReference type="RefSeq" id="XP_022248892.1"/>
    </source>
</evidence>
<feature type="domain" description="VWFC" evidence="2">
    <location>
        <begin position="112"/>
        <end position="179"/>
    </location>
</feature>
<accession>A0ABM1SZ36</accession>
<dbReference type="InterPro" id="IPR001007">
    <property type="entry name" value="VWF_dom"/>
</dbReference>
<dbReference type="Gene3D" id="2.10.70.10">
    <property type="entry name" value="Complement Module, domain 1"/>
    <property type="match status" value="1"/>
</dbReference>
<feature type="domain" description="VWFC" evidence="2">
    <location>
        <begin position="205"/>
        <end position="271"/>
    </location>
</feature>
<dbReference type="Pfam" id="PF00093">
    <property type="entry name" value="VWC"/>
    <property type="match status" value="2"/>
</dbReference>
<dbReference type="PROSITE" id="PS01208">
    <property type="entry name" value="VWFC_1"/>
    <property type="match status" value="2"/>
</dbReference>
<name>A0ABM1SZ36_LIMPO</name>
<evidence type="ECO:0000256" key="1">
    <source>
        <dbReference type="SAM" id="SignalP"/>
    </source>
</evidence>
<feature type="signal peptide" evidence="1">
    <location>
        <begin position="1"/>
        <end position="27"/>
    </location>
</feature>
<feature type="chain" id="PRO_5045023207" evidence="1">
    <location>
        <begin position="28"/>
        <end position="429"/>
    </location>
</feature>
<dbReference type="RefSeq" id="XP_022248896.1">
    <property type="nucleotide sequence ID" value="XM_022393188.1"/>
</dbReference>
<evidence type="ECO:0000313" key="5">
    <source>
        <dbReference type="RefSeq" id="XP_022248896.1"/>
    </source>
</evidence>
<dbReference type="PROSITE" id="PS50184">
    <property type="entry name" value="VWFC_2"/>
    <property type="match status" value="2"/>
</dbReference>
<dbReference type="PANTHER" id="PTHR46303">
    <property type="entry name" value="VWFC DOMAIN-CONTAINING PROTEIN"/>
    <property type="match status" value="1"/>
</dbReference>
<reference evidence="4 5" key="1">
    <citation type="submission" date="2025-05" db="UniProtKB">
        <authorList>
            <consortium name="RefSeq"/>
        </authorList>
    </citation>
    <scope>IDENTIFICATION</scope>
    <source>
        <tissue evidence="4 5">Muscle</tissue>
    </source>
</reference>
<dbReference type="Proteomes" id="UP000694941">
    <property type="component" value="Unplaced"/>
</dbReference>
<evidence type="ECO:0000259" key="2">
    <source>
        <dbReference type="PROSITE" id="PS50184"/>
    </source>
</evidence>
<sequence>MSSHRCSGAVVVVSVLVFYSLVFTVFGENGTSLCSSDNANGETNQWRHIGSNLKNLVCVVCLCEKDGQVNCSSRECSTDFCRSGEHYDDECCRLCTDSRVVSTSRPAAQLQVACFDKGQIFKDGETFASNSTSLQPRKPNQCVQCVCQKGKILCRLKTCSMQSCQNPNYRSDDCCPVCAAKVSPAHQDVRVDNILVTFRTSGGGSVCSSGGISYPHGFTWHPVIGPLGQMDCVLCKCQMGKVECGRIGCSLRGLTCAKPQKVIGRCCPICVNKDSPSVLEDAATHPSVSISGRSQSEKLCLSKRQDYVVYKSHAFSTTSGYYQFAFQKVGDGGNTRLFSWTMKEGTMGDFSEQHLSKSDFSDVRNTFKFKLMGSTKSKLVGRFAKRSKKLAERCNKRCDQKVSRLESGLRLKKVVLNSQCLASDITFEI</sequence>
<dbReference type="InterPro" id="IPR045717">
    <property type="entry name" value="CHRDL1/2"/>
</dbReference>
<dbReference type="PANTHER" id="PTHR46303:SF1">
    <property type="entry name" value="VWFC DOMAIN-CONTAINING PROTEIN"/>
    <property type="match status" value="1"/>
</dbReference>